<organism evidence="1 2">
    <name type="scientific">Sinisalibacter lacisalsi</name>
    <dbReference type="NCBI Taxonomy" id="1526570"/>
    <lineage>
        <taxon>Bacteria</taxon>
        <taxon>Pseudomonadati</taxon>
        <taxon>Pseudomonadota</taxon>
        <taxon>Alphaproteobacteria</taxon>
        <taxon>Rhodobacterales</taxon>
        <taxon>Roseobacteraceae</taxon>
        <taxon>Sinisalibacter</taxon>
    </lineage>
</organism>
<comment type="caution">
    <text evidence="1">The sequence shown here is derived from an EMBL/GenBank/DDBJ whole genome shotgun (WGS) entry which is preliminary data.</text>
</comment>
<dbReference type="Proteomes" id="UP000617355">
    <property type="component" value="Unassembled WGS sequence"/>
</dbReference>
<evidence type="ECO:0000313" key="2">
    <source>
        <dbReference type="Proteomes" id="UP000617355"/>
    </source>
</evidence>
<sequence length="126" mass="13992">MHWRNETPDLDTVRAVLAHVASLGMTPGVVFDANAGYLLFGRHHNDRAFSARLGLPLDRVMVVPKGTPADPFILTAARDLGARIVTNDRFRDWAGDFPEVQTPGYLLRGGFREGRPWLELGPQQAE</sequence>
<keyword evidence="2" id="KW-1185">Reference proteome</keyword>
<protein>
    <recommendedName>
        <fullName evidence="3">RNase NYN domain-containing protein</fullName>
    </recommendedName>
</protein>
<gene>
    <name evidence="1" type="ORF">GCM10011358_18690</name>
</gene>
<dbReference type="RefSeq" id="WP_229738164.1">
    <property type="nucleotide sequence ID" value="NZ_BMGI01000002.1"/>
</dbReference>
<dbReference type="EMBL" id="BMGI01000002">
    <property type="protein sequence ID" value="GGD34884.1"/>
    <property type="molecule type" value="Genomic_DNA"/>
</dbReference>
<proteinExistence type="predicted"/>
<accession>A0ABQ1QQ01</accession>
<evidence type="ECO:0008006" key="3">
    <source>
        <dbReference type="Google" id="ProtNLM"/>
    </source>
</evidence>
<reference evidence="2" key="1">
    <citation type="journal article" date="2019" name="Int. J. Syst. Evol. Microbiol.">
        <title>The Global Catalogue of Microorganisms (GCM) 10K type strain sequencing project: providing services to taxonomists for standard genome sequencing and annotation.</title>
        <authorList>
            <consortium name="The Broad Institute Genomics Platform"/>
            <consortium name="The Broad Institute Genome Sequencing Center for Infectious Disease"/>
            <person name="Wu L."/>
            <person name="Ma J."/>
        </authorList>
    </citation>
    <scope>NUCLEOTIDE SEQUENCE [LARGE SCALE GENOMIC DNA]</scope>
    <source>
        <strain evidence="2">CGMCC 1.12922</strain>
    </source>
</reference>
<name>A0ABQ1QQ01_9RHOB</name>
<dbReference type="Gene3D" id="3.40.50.11980">
    <property type="match status" value="1"/>
</dbReference>
<evidence type="ECO:0000313" key="1">
    <source>
        <dbReference type="EMBL" id="GGD34884.1"/>
    </source>
</evidence>